<dbReference type="InterPro" id="IPR007353">
    <property type="entry name" value="DUF421"/>
</dbReference>
<proteinExistence type="inferred from homology"/>
<evidence type="ECO:0000256" key="2">
    <source>
        <dbReference type="ARBA" id="ARBA00006448"/>
    </source>
</evidence>
<feature type="domain" description="YetF C-terminal" evidence="8">
    <location>
        <begin position="82"/>
        <end position="159"/>
    </location>
</feature>
<keyword evidence="10" id="KW-1185">Reference proteome</keyword>
<name>A0A937FDH5_9BACT</name>
<sequence length="172" mass="19113">MDKILITLFSTILIYIVVILITRLNGLRTFAKMSSFDFAITIAIGSVIASTMLLHKESVVQGVVGLATLVTLQFIVARTRIKSDVFDTLITNKPILLMDRQGIIYENLKATRVTEDDLYAKLREANVLNRSQVYAVVLETTGDMSVLHSEDTSKKLESEILKGVQLVPPKSN</sequence>
<feature type="transmembrane region" description="Helical" evidence="7">
    <location>
        <begin position="59"/>
        <end position="77"/>
    </location>
</feature>
<dbReference type="Proteomes" id="UP000659388">
    <property type="component" value="Unassembled WGS sequence"/>
</dbReference>
<comment type="similarity">
    <text evidence="2">Belongs to the UPF0702 family.</text>
</comment>
<keyword evidence="3" id="KW-1003">Cell membrane</keyword>
<evidence type="ECO:0000259" key="8">
    <source>
        <dbReference type="Pfam" id="PF04239"/>
    </source>
</evidence>
<keyword evidence="5 7" id="KW-1133">Transmembrane helix</keyword>
<accession>A0A937FDH5</accession>
<evidence type="ECO:0000256" key="1">
    <source>
        <dbReference type="ARBA" id="ARBA00004651"/>
    </source>
</evidence>
<dbReference type="Gene3D" id="3.30.240.20">
    <property type="entry name" value="bsu07140 like domains"/>
    <property type="match status" value="1"/>
</dbReference>
<dbReference type="GO" id="GO:0005886">
    <property type="term" value="C:plasma membrane"/>
    <property type="evidence" value="ECO:0007669"/>
    <property type="project" value="UniProtKB-SubCell"/>
</dbReference>
<evidence type="ECO:0000313" key="10">
    <source>
        <dbReference type="Proteomes" id="UP000659388"/>
    </source>
</evidence>
<protein>
    <submittedName>
        <fullName evidence="9">DUF421 domain-containing protein</fullName>
    </submittedName>
</protein>
<dbReference type="AlphaFoldDB" id="A0A937FDH5"/>
<feature type="transmembrane region" description="Helical" evidence="7">
    <location>
        <begin position="6"/>
        <end position="24"/>
    </location>
</feature>
<dbReference type="PANTHER" id="PTHR34582">
    <property type="entry name" value="UPF0702 TRANSMEMBRANE PROTEIN YCAP"/>
    <property type="match status" value="1"/>
</dbReference>
<dbReference type="InterPro" id="IPR023090">
    <property type="entry name" value="UPF0702_alpha/beta_dom_sf"/>
</dbReference>
<evidence type="ECO:0000313" key="9">
    <source>
        <dbReference type="EMBL" id="MBL3658759.1"/>
    </source>
</evidence>
<dbReference type="Pfam" id="PF04239">
    <property type="entry name" value="DUF421"/>
    <property type="match status" value="1"/>
</dbReference>
<evidence type="ECO:0000256" key="6">
    <source>
        <dbReference type="ARBA" id="ARBA00023136"/>
    </source>
</evidence>
<evidence type="ECO:0000256" key="4">
    <source>
        <dbReference type="ARBA" id="ARBA00022692"/>
    </source>
</evidence>
<organism evidence="9 10">
    <name type="scientific">Fulvivirga sediminis</name>
    <dbReference type="NCBI Taxonomy" id="2803949"/>
    <lineage>
        <taxon>Bacteria</taxon>
        <taxon>Pseudomonadati</taxon>
        <taxon>Bacteroidota</taxon>
        <taxon>Cytophagia</taxon>
        <taxon>Cytophagales</taxon>
        <taxon>Fulvivirgaceae</taxon>
        <taxon>Fulvivirga</taxon>
    </lineage>
</organism>
<evidence type="ECO:0000256" key="5">
    <source>
        <dbReference type="ARBA" id="ARBA00022989"/>
    </source>
</evidence>
<dbReference type="PANTHER" id="PTHR34582:SF6">
    <property type="entry name" value="UPF0702 TRANSMEMBRANE PROTEIN YCAP"/>
    <property type="match status" value="1"/>
</dbReference>
<keyword evidence="6 7" id="KW-0472">Membrane</keyword>
<reference evidence="9" key="1">
    <citation type="submission" date="2021-01" db="EMBL/GenBank/DDBJ databases">
        <title>Fulvivirga kasyanovii gen. nov., sp nov., a novel member of the phylum Bacteroidetes isolated from seawater in a mussel farm.</title>
        <authorList>
            <person name="Zhao L.-H."/>
            <person name="Wang Z.-J."/>
        </authorList>
    </citation>
    <scope>NUCLEOTIDE SEQUENCE</scope>
    <source>
        <strain evidence="9">2943</strain>
    </source>
</reference>
<comment type="caution">
    <text evidence="9">The sequence shown here is derived from an EMBL/GenBank/DDBJ whole genome shotgun (WGS) entry which is preliminary data.</text>
</comment>
<gene>
    <name evidence="9" type="ORF">JL102_21590</name>
</gene>
<evidence type="ECO:0000256" key="7">
    <source>
        <dbReference type="SAM" id="Phobius"/>
    </source>
</evidence>
<evidence type="ECO:0000256" key="3">
    <source>
        <dbReference type="ARBA" id="ARBA00022475"/>
    </source>
</evidence>
<feature type="transmembrane region" description="Helical" evidence="7">
    <location>
        <begin position="36"/>
        <end position="53"/>
    </location>
</feature>
<comment type="subcellular location">
    <subcellularLocation>
        <location evidence="1">Cell membrane</location>
        <topology evidence="1">Multi-pass membrane protein</topology>
    </subcellularLocation>
</comment>
<keyword evidence="4 7" id="KW-0812">Transmembrane</keyword>
<dbReference type="EMBL" id="JAESIY010000017">
    <property type="protein sequence ID" value="MBL3658759.1"/>
    <property type="molecule type" value="Genomic_DNA"/>
</dbReference>